<comment type="caution">
    <text evidence="13">The sequence shown here is derived from an EMBL/GenBank/DDBJ whole genome shotgun (WGS) entry which is preliminary data.</text>
</comment>
<keyword evidence="6" id="KW-0805">Transcription regulation</keyword>
<dbReference type="FunFam" id="3.30.160.60:FF:000488">
    <property type="entry name" value="Insulinoma-associated protein 2"/>
    <property type="match status" value="1"/>
</dbReference>
<feature type="region of interest" description="Disordered" evidence="11">
    <location>
        <begin position="116"/>
        <end position="141"/>
    </location>
</feature>
<accession>A0AAE1HLT4</accession>
<evidence type="ECO:0000256" key="10">
    <source>
        <dbReference type="PROSITE-ProRule" id="PRU00042"/>
    </source>
</evidence>
<dbReference type="InterPro" id="IPR042972">
    <property type="entry name" value="INSM1/2"/>
</dbReference>
<dbReference type="GO" id="GO:0001227">
    <property type="term" value="F:DNA-binding transcription repressor activity, RNA polymerase II-specific"/>
    <property type="evidence" value="ECO:0007669"/>
    <property type="project" value="TreeGrafter"/>
</dbReference>
<dbReference type="EMBL" id="JAHWGI010001134">
    <property type="protein sequence ID" value="KAK3923011.1"/>
    <property type="molecule type" value="Genomic_DNA"/>
</dbReference>
<keyword evidence="4 10" id="KW-0863">Zinc-finger</keyword>
<keyword evidence="2" id="KW-0479">Metal-binding</keyword>
<evidence type="ECO:0000256" key="9">
    <source>
        <dbReference type="ARBA" id="ARBA00023242"/>
    </source>
</evidence>
<dbReference type="PANTHER" id="PTHR15065:SF4">
    <property type="entry name" value="LD18634P"/>
    <property type="match status" value="1"/>
</dbReference>
<keyword evidence="14" id="KW-1185">Reference proteome</keyword>
<feature type="compositionally biased region" description="Pro residues" evidence="11">
    <location>
        <begin position="122"/>
        <end position="135"/>
    </location>
</feature>
<keyword evidence="5" id="KW-0862">Zinc</keyword>
<reference evidence="13" key="2">
    <citation type="journal article" date="2023" name="BMC Genomics">
        <title>Pest status, molecular evolution, and epigenetic factors derived from the genome assembly of Frankliniella fusca, a thysanopteran phytovirus vector.</title>
        <authorList>
            <person name="Catto M.A."/>
            <person name="Labadie P.E."/>
            <person name="Jacobson A.L."/>
            <person name="Kennedy G.G."/>
            <person name="Srinivasan R."/>
            <person name="Hunt B.G."/>
        </authorList>
    </citation>
    <scope>NUCLEOTIDE SEQUENCE</scope>
    <source>
        <strain evidence="13">PL_HMW_Pooled</strain>
    </source>
</reference>
<name>A0AAE1HLT4_9NEOP</name>
<evidence type="ECO:0000256" key="4">
    <source>
        <dbReference type="ARBA" id="ARBA00022771"/>
    </source>
</evidence>
<reference evidence="13" key="1">
    <citation type="submission" date="2021-07" db="EMBL/GenBank/DDBJ databases">
        <authorList>
            <person name="Catto M.A."/>
            <person name="Jacobson A."/>
            <person name="Kennedy G."/>
            <person name="Labadie P."/>
            <person name="Hunt B.G."/>
            <person name="Srinivasan R."/>
        </authorList>
    </citation>
    <scope>NUCLEOTIDE SEQUENCE</scope>
    <source>
        <strain evidence="13">PL_HMW_Pooled</strain>
        <tissue evidence="13">Head</tissue>
    </source>
</reference>
<dbReference type="GO" id="GO:0030182">
    <property type="term" value="P:neuron differentiation"/>
    <property type="evidence" value="ECO:0007669"/>
    <property type="project" value="TreeGrafter"/>
</dbReference>
<dbReference type="Proteomes" id="UP001219518">
    <property type="component" value="Unassembled WGS sequence"/>
</dbReference>
<sequence length="437" mass="45738">MMSRGGLVPLAGPLAGPLGSLAAPLSLFHHLDPHRDAGPTTPPLSMTTIEDLAYHYRYSLYQFLPPLPPPGLSLPPGLPPTLPGAGAGAAGVLSHGLSCYEPLSLLSACTPPPLDLSVKADPPTPITPPSTPSPASPTSRKRNALGVHAALTPVKLELINNNDESVANHNVSPSGNAPPCFKSPVPTSIAPPSKRGPPSSGSKAAAGTPAKKTKAVRKLTFDEDKSSPVSGTIIRDIDEVVQEHGDSLVVRKGDIDPAFNVVEVTEEAKAELAAIENKIGDYVCRLCRELYDDAFSLAQHRCSCIVHVEYRCPECDKVFNCPANLASHRRWHKPRQGDGGASKPKVDAAESDQRTEHDGKDGDAAQPQIPCPVCHKRFRRQAYLRKHLATHSSPLPGFTNLDVPGAGDGVGAGAGDGAGALGPLALPLPLTNAADAN</sequence>
<comment type="subcellular location">
    <subcellularLocation>
        <location evidence="1">Nucleus</location>
    </subcellularLocation>
</comment>
<dbReference type="SMART" id="SM00355">
    <property type="entry name" value="ZnF_C2H2"/>
    <property type="match status" value="3"/>
</dbReference>
<dbReference type="GO" id="GO:0008270">
    <property type="term" value="F:zinc ion binding"/>
    <property type="evidence" value="ECO:0007669"/>
    <property type="project" value="UniProtKB-KW"/>
</dbReference>
<proteinExistence type="predicted"/>
<feature type="domain" description="C2H2-type" evidence="12">
    <location>
        <begin position="310"/>
        <end position="337"/>
    </location>
</feature>
<dbReference type="PANTHER" id="PTHR15065">
    <property type="entry name" value="INSULINOMA-ASSOCIATED 1"/>
    <property type="match status" value="1"/>
</dbReference>
<dbReference type="PROSITE" id="PS50157">
    <property type="entry name" value="ZINC_FINGER_C2H2_2"/>
    <property type="match status" value="2"/>
</dbReference>
<dbReference type="InterPro" id="IPR013087">
    <property type="entry name" value="Znf_C2H2_type"/>
</dbReference>
<dbReference type="Pfam" id="PF00096">
    <property type="entry name" value="zf-C2H2"/>
    <property type="match status" value="2"/>
</dbReference>
<evidence type="ECO:0000313" key="13">
    <source>
        <dbReference type="EMBL" id="KAK3923011.1"/>
    </source>
</evidence>
<feature type="region of interest" description="Disordered" evidence="11">
    <location>
        <begin position="330"/>
        <end position="368"/>
    </location>
</feature>
<dbReference type="GO" id="GO:0005634">
    <property type="term" value="C:nucleus"/>
    <property type="evidence" value="ECO:0007669"/>
    <property type="project" value="UniProtKB-SubCell"/>
</dbReference>
<evidence type="ECO:0000256" key="6">
    <source>
        <dbReference type="ARBA" id="ARBA00023015"/>
    </source>
</evidence>
<keyword evidence="9" id="KW-0539">Nucleus</keyword>
<dbReference type="SUPFAM" id="SSF57667">
    <property type="entry name" value="beta-beta-alpha zinc fingers"/>
    <property type="match status" value="1"/>
</dbReference>
<evidence type="ECO:0000256" key="11">
    <source>
        <dbReference type="SAM" id="MobiDB-lite"/>
    </source>
</evidence>
<dbReference type="AlphaFoldDB" id="A0AAE1HLT4"/>
<evidence type="ECO:0000259" key="12">
    <source>
        <dbReference type="PROSITE" id="PS50157"/>
    </source>
</evidence>
<dbReference type="GO" id="GO:0010564">
    <property type="term" value="P:regulation of cell cycle process"/>
    <property type="evidence" value="ECO:0007669"/>
    <property type="project" value="TreeGrafter"/>
</dbReference>
<dbReference type="GO" id="GO:0017053">
    <property type="term" value="C:transcription repressor complex"/>
    <property type="evidence" value="ECO:0007669"/>
    <property type="project" value="TreeGrafter"/>
</dbReference>
<dbReference type="InterPro" id="IPR036236">
    <property type="entry name" value="Znf_C2H2_sf"/>
</dbReference>
<feature type="compositionally biased region" description="Basic and acidic residues" evidence="11">
    <location>
        <begin position="344"/>
        <end position="363"/>
    </location>
</feature>
<gene>
    <name evidence="13" type="ORF">KUF71_001671</name>
</gene>
<feature type="domain" description="C2H2-type" evidence="12">
    <location>
        <begin position="369"/>
        <end position="396"/>
    </location>
</feature>
<keyword evidence="7" id="KW-0238">DNA-binding</keyword>
<evidence type="ECO:0000256" key="3">
    <source>
        <dbReference type="ARBA" id="ARBA00022737"/>
    </source>
</evidence>
<keyword evidence="3" id="KW-0677">Repeat</keyword>
<protein>
    <submittedName>
        <fullName evidence="13">Insulinoma-associated protein 1</fullName>
    </submittedName>
</protein>
<evidence type="ECO:0000256" key="7">
    <source>
        <dbReference type="ARBA" id="ARBA00023125"/>
    </source>
</evidence>
<evidence type="ECO:0000313" key="14">
    <source>
        <dbReference type="Proteomes" id="UP001219518"/>
    </source>
</evidence>
<feature type="region of interest" description="Disordered" evidence="11">
    <location>
        <begin position="167"/>
        <end position="218"/>
    </location>
</feature>
<evidence type="ECO:0000256" key="1">
    <source>
        <dbReference type="ARBA" id="ARBA00004123"/>
    </source>
</evidence>
<evidence type="ECO:0000256" key="2">
    <source>
        <dbReference type="ARBA" id="ARBA00022723"/>
    </source>
</evidence>
<dbReference type="GO" id="GO:0000978">
    <property type="term" value="F:RNA polymerase II cis-regulatory region sequence-specific DNA binding"/>
    <property type="evidence" value="ECO:0007669"/>
    <property type="project" value="TreeGrafter"/>
</dbReference>
<dbReference type="PROSITE" id="PS00028">
    <property type="entry name" value="ZINC_FINGER_C2H2_1"/>
    <property type="match status" value="2"/>
</dbReference>
<evidence type="ECO:0000256" key="5">
    <source>
        <dbReference type="ARBA" id="ARBA00022833"/>
    </source>
</evidence>
<keyword evidence="8" id="KW-0804">Transcription</keyword>
<feature type="compositionally biased region" description="Low complexity" evidence="11">
    <location>
        <begin position="191"/>
        <end position="210"/>
    </location>
</feature>
<organism evidence="13 14">
    <name type="scientific">Frankliniella fusca</name>
    <dbReference type="NCBI Taxonomy" id="407009"/>
    <lineage>
        <taxon>Eukaryota</taxon>
        <taxon>Metazoa</taxon>
        <taxon>Ecdysozoa</taxon>
        <taxon>Arthropoda</taxon>
        <taxon>Hexapoda</taxon>
        <taxon>Insecta</taxon>
        <taxon>Pterygota</taxon>
        <taxon>Neoptera</taxon>
        <taxon>Paraneoptera</taxon>
        <taxon>Thysanoptera</taxon>
        <taxon>Terebrantia</taxon>
        <taxon>Thripoidea</taxon>
        <taxon>Thripidae</taxon>
        <taxon>Frankliniella</taxon>
    </lineage>
</organism>
<evidence type="ECO:0000256" key="8">
    <source>
        <dbReference type="ARBA" id="ARBA00023163"/>
    </source>
</evidence>
<dbReference type="Gene3D" id="3.30.160.60">
    <property type="entry name" value="Classic Zinc Finger"/>
    <property type="match status" value="2"/>
</dbReference>